<evidence type="ECO:0000256" key="2">
    <source>
        <dbReference type="ARBA" id="ARBA00008089"/>
    </source>
</evidence>
<dbReference type="Ensembl" id="ENSEBUT00000017456.1">
    <property type="protein sequence ID" value="ENSEBUP00000016880.1"/>
    <property type="gene ID" value="ENSEBUG00000010581.1"/>
</dbReference>
<keyword evidence="8 11" id="KW-0539">Nucleus</keyword>
<comment type="subunit">
    <text evidence="11">Component of the Mediator complex.</text>
</comment>
<evidence type="ECO:0000256" key="7">
    <source>
        <dbReference type="ARBA" id="ARBA00023163"/>
    </source>
</evidence>
<evidence type="ECO:0000256" key="5">
    <source>
        <dbReference type="ARBA" id="ARBA00023054"/>
    </source>
</evidence>
<keyword evidence="7 11" id="KW-0804">Transcription</keyword>
<name>A0A8C4QLZ4_EPTBU</name>
<dbReference type="InterPro" id="IPR039242">
    <property type="entry name" value="MED9_metazoa"/>
</dbReference>
<organism evidence="12 13">
    <name type="scientific">Eptatretus burgeri</name>
    <name type="common">Inshore hagfish</name>
    <dbReference type="NCBI Taxonomy" id="7764"/>
    <lineage>
        <taxon>Eukaryota</taxon>
        <taxon>Metazoa</taxon>
        <taxon>Chordata</taxon>
        <taxon>Craniata</taxon>
        <taxon>Vertebrata</taxon>
        <taxon>Cyclostomata</taxon>
        <taxon>Myxini</taxon>
        <taxon>Myxiniformes</taxon>
        <taxon>Myxinidae</taxon>
        <taxon>Eptatretinae</taxon>
        <taxon>Eptatretus</taxon>
    </lineage>
</organism>
<dbReference type="PANTHER" id="PTHR20844:SF0">
    <property type="entry name" value="MEDIATOR OF RNA POLYMERASE II TRANSCRIPTION SUBUNIT 9"/>
    <property type="match status" value="1"/>
</dbReference>
<gene>
    <name evidence="11" type="primary">MED9</name>
</gene>
<keyword evidence="6 11" id="KW-0010">Activator</keyword>
<evidence type="ECO:0000256" key="3">
    <source>
        <dbReference type="ARBA" id="ARBA00020636"/>
    </source>
</evidence>
<evidence type="ECO:0000256" key="1">
    <source>
        <dbReference type="ARBA" id="ARBA00004123"/>
    </source>
</evidence>
<proteinExistence type="inferred from homology"/>
<dbReference type="AlphaFoldDB" id="A0A8C4QLZ4"/>
<comment type="similarity">
    <text evidence="2 11">Belongs to the Mediator complex subunit 9 family.</text>
</comment>
<dbReference type="InterPro" id="IPR037212">
    <property type="entry name" value="Med7/Med21-like"/>
</dbReference>
<evidence type="ECO:0000256" key="10">
    <source>
        <dbReference type="ARBA" id="ARBA00031260"/>
    </source>
</evidence>
<dbReference type="SUPFAM" id="SSF140718">
    <property type="entry name" value="Mediator hinge subcomplex-like"/>
    <property type="match status" value="1"/>
</dbReference>
<evidence type="ECO:0000256" key="8">
    <source>
        <dbReference type="ARBA" id="ARBA00023242"/>
    </source>
</evidence>
<dbReference type="GO" id="GO:0003712">
    <property type="term" value="F:transcription coregulator activity"/>
    <property type="evidence" value="ECO:0007669"/>
    <property type="project" value="InterPro"/>
</dbReference>
<dbReference type="InterPro" id="IPR011425">
    <property type="entry name" value="Med9"/>
</dbReference>
<keyword evidence="4 11" id="KW-0805">Transcription regulation</keyword>
<protein>
    <recommendedName>
        <fullName evidence="3 11">Mediator of RNA polymerase II transcription subunit 9</fullName>
    </recommendedName>
    <alternativeName>
        <fullName evidence="10 11">Mediator complex subunit 9</fullName>
    </alternativeName>
</protein>
<comment type="function">
    <text evidence="9 11">Component of the Mediator complex, a coactivator involved in the regulated transcription of nearly all RNA polymerase II-dependent genes. Mediator functions as a bridge to convey information from gene-specific regulatory proteins to the basal RNA polymerase II transcription machinery. Mediator is recruited to promoters by direct interactions with regulatory proteins and serves as a scaffold for the assembly of a functional preinitiation complex with RNA polymerase II and the general transcription factors.</text>
</comment>
<dbReference type="OMA" id="LKYRNMC"/>
<evidence type="ECO:0000256" key="6">
    <source>
        <dbReference type="ARBA" id="ARBA00023159"/>
    </source>
</evidence>
<dbReference type="Proteomes" id="UP000694388">
    <property type="component" value="Unplaced"/>
</dbReference>
<dbReference type="GO" id="GO:0006357">
    <property type="term" value="P:regulation of transcription by RNA polymerase II"/>
    <property type="evidence" value="ECO:0007669"/>
    <property type="project" value="InterPro"/>
</dbReference>
<accession>A0A8C4QLZ4</accession>
<evidence type="ECO:0000256" key="4">
    <source>
        <dbReference type="ARBA" id="ARBA00023015"/>
    </source>
</evidence>
<evidence type="ECO:0000313" key="13">
    <source>
        <dbReference type="Proteomes" id="UP000694388"/>
    </source>
</evidence>
<sequence length="87" mass="10172">MISTFFLTRIHIQSRKCTITDTQEVNRELSRLKTRIGEVRTTVASMPGIDTNPEEQQKRLKHLEEQVQNKQQLLHKNKSLGVFEIPK</sequence>
<evidence type="ECO:0000313" key="12">
    <source>
        <dbReference type="Ensembl" id="ENSEBUP00000016880.1"/>
    </source>
</evidence>
<dbReference type="Pfam" id="PF07544">
    <property type="entry name" value="Med9"/>
    <property type="match status" value="1"/>
</dbReference>
<reference evidence="12" key="2">
    <citation type="submission" date="2025-09" db="UniProtKB">
        <authorList>
            <consortium name="Ensembl"/>
        </authorList>
    </citation>
    <scope>IDENTIFICATION</scope>
</reference>
<reference evidence="12" key="1">
    <citation type="submission" date="2025-08" db="UniProtKB">
        <authorList>
            <consortium name="Ensembl"/>
        </authorList>
    </citation>
    <scope>IDENTIFICATION</scope>
</reference>
<comment type="subcellular location">
    <subcellularLocation>
        <location evidence="1 11">Nucleus</location>
    </subcellularLocation>
</comment>
<dbReference type="GO" id="GO:0016592">
    <property type="term" value="C:mediator complex"/>
    <property type="evidence" value="ECO:0007669"/>
    <property type="project" value="InterPro"/>
</dbReference>
<dbReference type="PANTHER" id="PTHR20844">
    <property type="entry name" value="MEDIATOR OF RNA POLYMERASE II TRANSCRIPTION, SUBUNIT 9"/>
    <property type="match status" value="1"/>
</dbReference>
<evidence type="ECO:0000256" key="11">
    <source>
        <dbReference type="RuleBase" id="RU364145"/>
    </source>
</evidence>
<keyword evidence="13" id="KW-1185">Reference proteome</keyword>
<evidence type="ECO:0000256" key="9">
    <source>
        <dbReference type="ARBA" id="ARBA00025687"/>
    </source>
</evidence>
<keyword evidence="5" id="KW-0175">Coiled coil</keyword>